<keyword evidence="10" id="KW-0009">Actin-binding</keyword>
<dbReference type="SMART" id="SM00612">
    <property type="entry name" value="Kelch"/>
    <property type="match status" value="6"/>
</dbReference>
<evidence type="ECO:0000313" key="14">
    <source>
        <dbReference type="EMBL" id="KAG8197053.1"/>
    </source>
</evidence>
<dbReference type="Pfam" id="PF07707">
    <property type="entry name" value="BACK"/>
    <property type="match status" value="1"/>
</dbReference>
<evidence type="ECO:0000256" key="9">
    <source>
        <dbReference type="ARBA" id="ARBA00022786"/>
    </source>
</evidence>
<evidence type="ECO:0000256" key="2">
    <source>
        <dbReference type="ARBA" id="ARBA00004496"/>
    </source>
</evidence>
<protein>
    <recommendedName>
        <fullName evidence="5">Kelch-like protein diablo</fullName>
    </recommendedName>
</protein>
<dbReference type="Pfam" id="PF00651">
    <property type="entry name" value="BTB"/>
    <property type="match status" value="1"/>
</dbReference>
<dbReference type="PIRSF" id="PIRSF037037">
    <property type="entry name" value="Kelch-like_protein_gigaxonin"/>
    <property type="match status" value="1"/>
</dbReference>
<dbReference type="InterPro" id="IPR015915">
    <property type="entry name" value="Kelch-typ_b-propeller"/>
</dbReference>
<dbReference type="Pfam" id="PF01344">
    <property type="entry name" value="Kelch_1"/>
    <property type="match status" value="5"/>
</dbReference>
<dbReference type="FunFam" id="3.30.710.10:FF:000001">
    <property type="entry name" value="Kelch-like family member 20"/>
    <property type="match status" value="1"/>
</dbReference>
<dbReference type="Gene3D" id="1.25.40.420">
    <property type="match status" value="1"/>
</dbReference>
<evidence type="ECO:0000256" key="11">
    <source>
        <dbReference type="ARBA" id="ARBA00023242"/>
    </source>
</evidence>
<dbReference type="InterPro" id="IPR011705">
    <property type="entry name" value="BACK"/>
</dbReference>
<evidence type="ECO:0000256" key="5">
    <source>
        <dbReference type="ARBA" id="ARBA00013699"/>
    </source>
</evidence>
<dbReference type="AlphaFoldDB" id="A0AAV6VLG6"/>
<evidence type="ECO:0000313" key="15">
    <source>
        <dbReference type="Proteomes" id="UP000827092"/>
    </source>
</evidence>
<keyword evidence="15" id="KW-1185">Reference proteome</keyword>
<comment type="pathway">
    <text evidence="3">Protein modification; protein ubiquitination.</text>
</comment>
<accession>A0AAV6VLG6</accession>
<keyword evidence="11" id="KW-0539">Nucleus</keyword>
<comment type="caution">
    <text evidence="14">The sequence shown here is derived from an EMBL/GenBank/DDBJ whole genome shotgun (WGS) entry which is preliminary data.</text>
</comment>
<keyword evidence="6" id="KW-0880">Kelch repeat</keyword>
<evidence type="ECO:0000256" key="4">
    <source>
        <dbReference type="ARBA" id="ARBA00005288"/>
    </source>
</evidence>
<evidence type="ECO:0000256" key="10">
    <source>
        <dbReference type="ARBA" id="ARBA00023203"/>
    </source>
</evidence>
<comment type="subcellular location">
    <subcellularLocation>
        <location evidence="2">Cytoplasm</location>
    </subcellularLocation>
    <subcellularLocation>
        <location evidence="1">Nucleus</location>
    </subcellularLocation>
</comment>
<proteinExistence type="inferred from homology"/>
<keyword evidence="7" id="KW-0963">Cytoplasm</keyword>
<evidence type="ECO:0000256" key="6">
    <source>
        <dbReference type="ARBA" id="ARBA00022441"/>
    </source>
</evidence>
<dbReference type="GO" id="GO:0005737">
    <property type="term" value="C:cytoplasm"/>
    <property type="evidence" value="ECO:0007669"/>
    <property type="project" value="UniProtKB-SubCell"/>
</dbReference>
<comment type="function">
    <text evidence="12">Probable substrate-specific adapter of an E3 ubiquitin-protein ligase complex which mediates the ubiquitination and subsequent proteasomal degradation of target proteins. May have a role in synapse differentiation and growth.</text>
</comment>
<dbReference type="SUPFAM" id="SSF54695">
    <property type="entry name" value="POZ domain"/>
    <property type="match status" value="1"/>
</dbReference>
<dbReference type="FunFam" id="2.120.10.80:FF:000024">
    <property type="entry name" value="Kelch-like ECH-associated protein 1"/>
    <property type="match status" value="1"/>
</dbReference>
<dbReference type="EMBL" id="JAFNEN010000059">
    <property type="protein sequence ID" value="KAG8197053.1"/>
    <property type="molecule type" value="Genomic_DNA"/>
</dbReference>
<organism evidence="14 15">
    <name type="scientific">Oedothorax gibbosus</name>
    <dbReference type="NCBI Taxonomy" id="931172"/>
    <lineage>
        <taxon>Eukaryota</taxon>
        <taxon>Metazoa</taxon>
        <taxon>Ecdysozoa</taxon>
        <taxon>Arthropoda</taxon>
        <taxon>Chelicerata</taxon>
        <taxon>Arachnida</taxon>
        <taxon>Araneae</taxon>
        <taxon>Araneomorphae</taxon>
        <taxon>Entelegynae</taxon>
        <taxon>Araneoidea</taxon>
        <taxon>Linyphiidae</taxon>
        <taxon>Erigoninae</taxon>
        <taxon>Oedothorax</taxon>
    </lineage>
</organism>
<dbReference type="InterPro" id="IPR011333">
    <property type="entry name" value="SKP1/BTB/POZ_sf"/>
</dbReference>
<sequence length="597" mass="66932">MAKKKDPTDNHRQCFRSRSMEEDKENLCADGGMRFTISSYPKEAFEVMSLLRQHQKLCDVEIRVCNETFHAHKIVLASASPYFKAMFTSGLKESEMSVINIQGVCPMSMAIIIHFAYAGQFKIEEHNVCNLLPAATMFQVPHIIDACCSFLENQLDPSNCIGIADFALQHGCNNLYSISNQFIDQHFTQVSHGEEFLALSALQLVKLIKRDELNVRSEMEVFNAVLRWTKHDKQRRCPRLSDILNAVRCHFLTPRFLKEQLQKCEVIKNEPQCYDYLSRIIQDLTSRRKISCHQRTPKVPYVIYTTGGYLQHSLSNMECYNAQEKQWFSLADLPTPRSGLGGAFIDGKFYAVGGRNNCLDGNQDSDGVDCYDPITNKWKSCCKMMIARNRVGVGVLDGLLYAVGGSKATTHHNTVERYDPAEDKWSSIKNMLTARIGVGVSVIKRLLYAVGGYDGNSRLNTVECYHPEKDTWTQVASMNTNRSGAGVVALDHCIYAVGGYDGALQLKSVEKYDTETDEWIYVSEMSSPRSALSVAVLDGKIYALGLTCGYDGTNFLNTVEVYDPEKDEWEAAPNMSCGRSGQASAVWRAPCLAHGIS</sequence>
<dbReference type="FunFam" id="1.25.40.420:FF:000001">
    <property type="entry name" value="Kelch-like family member 12"/>
    <property type="match status" value="1"/>
</dbReference>
<dbReference type="Gene3D" id="3.30.710.10">
    <property type="entry name" value="Potassium Channel Kv1.1, Chain A"/>
    <property type="match status" value="1"/>
</dbReference>
<keyword evidence="9" id="KW-0833">Ubl conjugation pathway</keyword>
<feature type="domain" description="BTB" evidence="13">
    <location>
        <begin position="58"/>
        <end position="125"/>
    </location>
</feature>
<evidence type="ECO:0000256" key="3">
    <source>
        <dbReference type="ARBA" id="ARBA00004906"/>
    </source>
</evidence>
<dbReference type="SMART" id="SM00875">
    <property type="entry name" value="BACK"/>
    <property type="match status" value="1"/>
</dbReference>
<evidence type="ECO:0000259" key="13">
    <source>
        <dbReference type="PROSITE" id="PS50097"/>
    </source>
</evidence>
<comment type="similarity">
    <text evidence="4">Belongs to the KEAP1 family.</text>
</comment>
<evidence type="ECO:0000256" key="8">
    <source>
        <dbReference type="ARBA" id="ARBA00022737"/>
    </source>
</evidence>
<keyword evidence="8" id="KW-0677">Repeat</keyword>
<dbReference type="GO" id="GO:0005634">
    <property type="term" value="C:nucleus"/>
    <property type="evidence" value="ECO:0007669"/>
    <property type="project" value="UniProtKB-SubCell"/>
</dbReference>
<dbReference type="SMART" id="SM00225">
    <property type="entry name" value="BTB"/>
    <property type="match status" value="1"/>
</dbReference>
<evidence type="ECO:0000256" key="12">
    <source>
        <dbReference type="ARBA" id="ARBA00043912"/>
    </source>
</evidence>
<dbReference type="InterPro" id="IPR017096">
    <property type="entry name" value="BTB-kelch_protein"/>
</dbReference>
<gene>
    <name evidence="14" type="ORF">JTE90_004322</name>
</gene>
<dbReference type="InterPro" id="IPR000210">
    <property type="entry name" value="BTB/POZ_dom"/>
</dbReference>
<dbReference type="InterPro" id="IPR006652">
    <property type="entry name" value="Kelch_1"/>
</dbReference>
<evidence type="ECO:0000256" key="1">
    <source>
        <dbReference type="ARBA" id="ARBA00004123"/>
    </source>
</evidence>
<name>A0AAV6VLG6_9ARAC</name>
<evidence type="ECO:0000256" key="7">
    <source>
        <dbReference type="ARBA" id="ARBA00022490"/>
    </source>
</evidence>
<dbReference type="PANTHER" id="PTHR24412">
    <property type="entry name" value="KELCH PROTEIN"/>
    <property type="match status" value="1"/>
</dbReference>
<dbReference type="PROSITE" id="PS50097">
    <property type="entry name" value="BTB"/>
    <property type="match status" value="1"/>
</dbReference>
<dbReference type="SUPFAM" id="SSF117281">
    <property type="entry name" value="Kelch motif"/>
    <property type="match status" value="2"/>
</dbReference>
<dbReference type="Proteomes" id="UP000827092">
    <property type="component" value="Unassembled WGS sequence"/>
</dbReference>
<dbReference type="PANTHER" id="PTHR24412:SF401">
    <property type="entry name" value="FI11917P"/>
    <property type="match status" value="1"/>
</dbReference>
<reference evidence="14 15" key="1">
    <citation type="journal article" date="2022" name="Nat. Ecol. Evol.">
        <title>A masculinizing supergene underlies an exaggerated male reproductive morph in a spider.</title>
        <authorList>
            <person name="Hendrickx F."/>
            <person name="De Corte Z."/>
            <person name="Sonet G."/>
            <person name="Van Belleghem S.M."/>
            <person name="Kostlbacher S."/>
            <person name="Vangestel C."/>
        </authorList>
    </citation>
    <scope>NUCLEOTIDE SEQUENCE [LARGE SCALE GENOMIC DNA]</scope>
    <source>
        <strain evidence="14">W744_W776</strain>
    </source>
</reference>
<dbReference type="Gene3D" id="2.120.10.80">
    <property type="entry name" value="Kelch-type beta propeller"/>
    <property type="match status" value="1"/>
</dbReference>
<dbReference type="GO" id="GO:0003779">
    <property type="term" value="F:actin binding"/>
    <property type="evidence" value="ECO:0007669"/>
    <property type="project" value="UniProtKB-KW"/>
</dbReference>